<proteinExistence type="predicted"/>
<dbReference type="Pfam" id="PF00069">
    <property type="entry name" value="Pkinase"/>
    <property type="match status" value="1"/>
</dbReference>
<evidence type="ECO:0000256" key="2">
    <source>
        <dbReference type="ARBA" id="ARBA00022840"/>
    </source>
</evidence>
<keyword evidence="6" id="KW-1185">Reference proteome</keyword>
<keyword evidence="1" id="KW-0547">Nucleotide-binding</keyword>
<name>A0A8J5V3A1_ZIZPA</name>
<keyword evidence="2" id="KW-0067">ATP-binding</keyword>
<evidence type="ECO:0000256" key="1">
    <source>
        <dbReference type="ARBA" id="ARBA00022741"/>
    </source>
</evidence>
<protein>
    <recommendedName>
        <fullName evidence="4">Protein kinase domain-containing protein</fullName>
    </recommendedName>
</protein>
<gene>
    <name evidence="5" type="ORF">GUJ93_ZPchr0002g25413</name>
</gene>
<dbReference type="AlphaFoldDB" id="A0A8J5V3A1"/>
<reference evidence="5" key="2">
    <citation type="submission" date="2021-02" db="EMBL/GenBank/DDBJ databases">
        <authorList>
            <person name="Kimball J.A."/>
            <person name="Haas M.W."/>
            <person name="Macchietto M."/>
            <person name="Kono T."/>
            <person name="Duquette J."/>
            <person name="Shao M."/>
        </authorList>
    </citation>
    <scope>NUCLEOTIDE SEQUENCE</scope>
    <source>
        <tissue evidence="5">Fresh leaf tissue</tissue>
    </source>
</reference>
<dbReference type="PANTHER" id="PTHR27007">
    <property type="match status" value="1"/>
</dbReference>
<dbReference type="InterPro" id="IPR008271">
    <property type="entry name" value="Ser/Thr_kinase_AS"/>
</dbReference>
<sequence>MVVSVLLWMWMKRRKNSQTVQNGSDESDGQHGNPDLERAVTGAGPRRYHTSTGSSPPRRETSGRRRSWGEVGSETSIEVASRGATMLHGWCDSRKGLLLVYELVSGGSLDRHIYNTDRLFTWPERYKIILGLGSALRYLHQEWEQCVLHGDIKPSNIMVDSPCNAKLGDFGLARLVDHGKARQATMSVLGTAGYIDPEFVNTRRPSTESDVYSFGIVLLEIVCSKPPVILRDGGEPTFVLLKWVWSLYSQNAILDAADERLLEGAADQRQMERTLVVGLWCAHPDLSERPSISRAMNVLQSDDARLPDLSPQLYNKASPPPRNDVAAAGGYGGVSGSTFSGSGVLTSATTATTRSAGSFVS</sequence>
<organism evidence="5 6">
    <name type="scientific">Zizania palustris</name>
    <name type="common">Northern wild rice</name>
    <dbReference type="NCBI Taxonomy" id="103762"/>
    <lineage>
        <taxon>Eukaryota</taxon>
        <taxon>Viridiplantae</taxon>
        <taxon>Streptophyta</taxon>
        <taxon>Embryophyta</taxon>
        <taxon>Tracheophyta</taxon>
        <taxon>Spermatophyta</taxon>
        <taxon>Magnoliopsida</taxon>
        <taxon>Liliopsida</taxon>
        <taxon>Poales</taxon>
        <taxon>Poaceae</taxon>
        <taxon>BOP clade</taxon>
        <taxon>Oryzoideae</taxon>
        <taxon>Oryzeae</taxon>
        <taxon>Zizaniinae</taxon>
        <taxon>Zizania</taxon>
    </lineage>
</organism>
<evidence type="ECO:0000313" key="5">
    <source>
        <dbReference type="EMBL" id="KAG8056477.1"/>
    </source>
</evidence>
<feature type="region of interest" description="Disordered" evidence="3">
    <location>
        <begin position="17"/>
        <end position="72"/>
    </location>
</feature>
<dbReference type="Proteomes" id="UP000729402">
    <property type="component" value="Unassembled WGS sequence"/>
</dbReference>
<dbReference type="PROSITE" id="PS00108">
    <property type="entry name" value="PROTEIN_KINASE_ST"/>
    <property type="match status" value="1"/>
</dbReference>
<reference evidence="5" key="1">
    <citation type="journal article" date="2021" name="bioRxiv">
        <title>Whole Genome Assembly and Annotation of Northern Wild Rice, Zizania palustris L., Supports a Whole Genome Duplication in the Zizania Genus.</title>
        <authorList>
            <person name="Haas M."/>
            <person name="Kono T."/>
            <person name="Macchietto M."/>
            <person name="Millas R."/>
            <person name="McGilp L."/>
            <person name="Shao M."/>
            <person name="Duquette J."/>
            <person name="Hirsch C.N."/>
            <person name="Kimball J."/>
        </authorList>
    </citation>
    <scope>NUCLEOTIDE SEQUENCE</scope>
    <source>
        <tissue evidence="5">Fresh leaf tissue</tissue>
    </source>
</reference>
<feature type="domain" description="Protein kinase" evidence="4">
    <location>
        <begin position="1"/>
        <end position="286"/>
    </location>
</feature>
<dbReference type="GO" id="GO:0004672">
    <property type="term" value="F:protein kinase activity"/>
    <property type="evidence" value="ECO:0007669"/>
    <property type="project" value="InterPro"/>
</dbReference>
<evidence type="ECO:0000259" key="4">
    <source>
        <dbReference type="PROSITE" id="PS50011"/>
    </source>
</evidence>
<dbReference type="InterPro" id="IPR000719">
    <property type="entry name" value="Prot_kinase_dom"/>
</dbReference>
<dbReference type="OrthoDB" id="1935106at2759"/>
<evidence type="ECO:0000313" key="6">
    <source>
        <dbReference type="Proteomes" id="UP000729402"/>
    </source>
</evidence>
<dbReference type="PROSITE" id="PS50011">
    <property type="entry name" value="PROTEIN_KINASE_DOM"/>
    <property type="match status" value="1"/>
</dbReference>
<dbReference type="SMART" id="SM00220">
    <property type="entry name" value="S_TKc"/>
    <property type="match status" value="1"/>
</dbReference>
<dbReference type="EMBL" id="JAAALK010000287">
    <property type="protein sequence ID" value="KAG8056477.1"/>
    <property type="molecule type" value="Genomic_DNA"/>
</dbReference>
<dbReference type="FunFam" id="1.10.510.10:FF:000522">
    <property type="entry name" value="L-type lectin-domain containing receptor kinase IX.1"/>
    <property type="match status" value="1"/>
</dbReference>
<dbReference type="InterPro" id="IPR050528">
    <property type="entry name" value="L-type_Lectin-RKs"/>
</dbReference>
<dbReference type="GO" id="GO:0005524">
    <property type="term" value="F:ATP binding"/>
    <property type="evidence" value="ECO:0007669"/>
    <property type="project" value="UniProtKB-KW"/>
</dbReference>
<evidence type="ECO:0000256" key="3">
    <source>
        <dbReference type="SAM" id="MobiDB-lite"/>
    </source>
</evidence>
<accession>A0A8J5V3A1</accession>
<comment type="caution">
    <text evidence="5">The sequence shown here is derived from an EMBL/GenBank/DDBJ whole genome shotgun (WGS) entry which is preliminary data.</text>
</comment>